<dbReference type="NCBIfam" id="TIGR01011">
    <property type="entry name" value="rpsB_bact"/>
    <property type="match status" value="1"/>
</dbReference>
<sequence length="271" mass="31030">MQITIEELLKCGVHFGHKTERWNPKMKPFIFSSRNGIYIIDLIKTLEQLKKASEFVKEKVANGGQVLFVGTKKQAKDIIEQEAKNCNSFYINERWLGGLLTNFSTVKKTIDKLKDSEAKLKNGDYDKLTKKEKSMKEREIEKLSKIFSGIKDMTRLPDVMFVVDTKKHKIAINEANLMGIPVIALVDTNSDPESVSIPIPGNDDAIKSIEIVTKVISDAVNRGLVERKDFLENQKREESLQSESRRKETMVEDIDDDGEKIERIKRKKKID</sequence>
<dbReference type="AlphaFoldDB" id="A0A7C3J6A4"/>
<dbReference type="GO" id="GO:0003735">
    <property type="term" value="F:structural constituent of ribosome"/>
    <property type="evidence" value="ECO:0007669"/>
    <property type="project" value="InterPro"/>
</dbReference>
<keyword evidence="2 5" id="KW-0689">Ribosomal protein</keyword>
<dbReference type="GO" id="GO:0015935">
    <property type="term" value="C:small ribosomal subunit"/>
    <property type="evidence" value="ECO:0007669"/>
    <property type="project" value="InterPro"/>
</dbReference>
<dbReference type="EMBL" id="DSTT01000005">
    <property type="protein sequence ID" value="HFK23871.1"/>
    <property type="molecule type" value="Genomic_DNA"/>
</dbReference>
<dbReference type="CDD" id="cd01425">
    <property type="entry name" value="RPS2"/>
    <property type="match status" value="1"/>
</dbReference>
<name>A0A7C3J6A4_UNCW3</name>
<evidence type="ECO:0000256" key="6">
    <source>
        <dbReference type="SAM" id="MobiDB-lite"/>
    </source>
</evidence>
<dbReference type="Gene3D" id="3.40.50.10490">
    <property type="entry name" value="Glucose-6-phosphate isomerase like protein, domain 1"/>
    <property type="match status" value="1"/>
</dbReference>
<organism evidence="7">
    <name type="scientific">candidate division WOR-3 bacterium</name>
    <dbReference type="NCBI Taxonomy" id="2052148"/>
    <lineage>
        <taxon>Bacteria</taxon>
        <taxon>Bacteria division WOR-3</taxon>
    </lineage>
</organism>
<dbReference type="GO" id="GO:0006412">
    <property type="term" value="P:translation"/>
    <property type="evidence" value="ECO:0007669"/>
    <property type="project" value="UniProtKB-UniRule"/>
</dbReference>
<dbReference type="InterPro" id="IPR023591">
    <property type="entry name" value="Ribosomal_uS2_flav_dom_sf"/>
</dbReference>
<dbReference type="InterPro" id="IPR018130">
    <property type="entry name" value="Ribosomal_uS2_CS"/>
</dbReference>
<protein>
    <recommendedName>
        <fullName evidence="4 5">Small ribosomal subunit protein uS2</fullName>
    </recommendedName>
</protein>
<evidence type="ECO:0000256" key="1">
    <source>
        <dbReference type="ARBA" id="ARBA00006242"/>
    </source>
</evidence>
<dbReference type="PANTHER" id="PTHR12534">
    <property type="entry name" value="30S RIBOSOMAL PROTEIN S2 PROKARYOTIC AND ORGANELLAR"/>
    <property type="match status" value="1"/>
</dbReference>
<proteinExistence type="inferred from homology"/>
<evidence type="ECO:0000313" key="7">
    <source>
        <dbReference type="EMBL" id="HFK23871.1"/>
    </source>
</evidence>
<dbReference type="PROSITE" id="PS00962">
    <property type="entry name" value="RIBOSOMAL_S2_1"/>
    <property type="match status" value="1"/>
</dbReference>
<dbReference type="InterPro" id="IPR005706">
    <property type="entry name" value="Ribosomal_uS2_bac/mit/plastid"/>
</dbReference>
<feature type="region of interest" description="Disordered" evidence="6">
    <location>
        <begin position="233"/>
        <end position="271"/>
    </location>
</feature>
<dbReference type="PRINTS" id="PR00395">
    <property type="entry name" value="RIBOSOMALS2"/>
</dbReference>
<dbReference type="InterPro" id="IPR001865">
    <property type="entry name" value="Ribosomal_uS2"/>
</dbReference>
<evidence type="ECO:0000256" key="5">
    <source>
        <dbReference type="HAMAP-Rule" id="MF_00291"/>
    </source>
</evidence>
<keyword evidence="3 5" id="KW-0687">Ribonucleoprotein</keyword>
<reference evidence="7" key="1">
    <citation type="journal article" date="2020" name="mSystems">
        <title>Genome- and Community-Level Interaction Insights into Carbon Utilization and Element Cycling Functions of Hydrothermarchaeota in Hydrothermal Sediment.</title>
        <authorList>
            <person name="Zhou Z."/>
            <person name="Liu Y."/>
            <person name="Xu W."/>
            <person name="Pan J."/>
            <person name="Luo Z.H."/>
            <person name="Li M."/>
        </authorList>
    </citation>
    <scope>NUCLEOTIDE SEQUENCE [LARGE SCALE GENOMIC DNA]</scope>
    <source>
        <strain evidence="7">SpSt-464</strain>
    </source>
</reference>
<feature type="compositionally biased region" description="Basic and acidic residues" evidence="6">
    <location>
        <begin position="233"/>
        <end position="250"/>
    </location>
</feature>
<comment type="caution">
    <text evidence="7">The sequence shown here is derived from an EMBL/GenBank/DDBJ whole genome shotgun (WGS) entry which is preliminary data.</text>
</comment>
<dbReference type="Pfam" id="PF00318">
    <property type="entry name" value="Ribosomal_S2"/>
    <property type="match status" value="1"/>
</dbReference>
<dbReference type="HAMAP" id="MF_00291_B">
    <property type="entry name" value="Ribosomal_uS2_B"/>
    <property type="match status" value="1"/>
</dbReference>
<dbReference type="SUPFAM" id="SSF52313">
    <property type="entry name" value="Ribosomal protein S2"/>
    <property type="match status" value="1"/>
</dbReference>
<comment type="similarity">
    <text evidence="1 5">Belongs to the universal ribosomal protein uS2 family.</text>
</comment>
<dbReference type="Gene3D" id="1.10.287.610">
    <property type="entry name" value="Helix hairpin bin"/>
    <property type="match status" value="1"/>
</dbReference>
<dbReference type="PANTHER" id="PTHR12534:SF0">
    <property type="entry name" value="SMALL RIBOSOMAL SUBUNIT PROTEIN US2M"/>
    <property type="match status" value="1"/>
</dbReference>
<evidence type="ECO:0000256" key="2">
    <source>
        <dbReference type="ARBA" id="ARBA00022980"/>
    </source>
</evidence>
<evidence type="ECO:0000256" key="4">
    <source>
        <dbReference type="ARBA" id="ARBA00035256"/>
    </source>
</evidence>
<evidence type="ECO:0000256" key="3">
    <source>
        <dbReference type="ARBA" id="ARBA00023274"/>
    </source>
</evidence>
<gene>
    <name evidence="5 7" type="primary">rpsB</name>
    <name evidence="7" type="ORF">ENS15_04390</name>
</gene>
<accession>A0A7C3J6A4</accession>